<dbReference type="RefSeq" id="XP_016686814.1">
    <property type="nucleotide sequence ID" value="XM_016831325.1"/>
</dbReference>
<reference evidence="1" key="1">
    <citation type="journal article" date="2020" name="Nat. Genet.">
        <title>Genomic diversifications of five Gossypium allopolyploid species and their impact on cotton improvement.</title>
        <authorList>
            <person name="Chen Z.J."/>
            <person name="Sreedasyam A."/>
            <person name="Ando A."/>
            <person name="Song Q."/>
            <person name="De Santiago L.M."/>
            <person name="Hulse-Kemp A.M."/>
            <person name="Ding M."/>
            <person name="Ye W."/>
            <person name="Kirkbride R.C."/>
            <person name="Jenkins J."/>
            <person name="Plott C."/>
            <person name="Lovell J."/>
            <person name="Lin Y.M."/>
            <person name="Vaughn R."/>
            <person name="Liu B."/>
            <person name="Simpson S."/>
            <person name="Scheffler B.E."/>
            <person name="Wen L."/>
            <person name="Saski C.A."/>
            <person name="Grover C.E."/>
            <person name="Hu G."/>
            <person name="Conover J.L."/>
            <person name="Carlson J.W."/>
            <person name="Shu S."/>
            <person name="Boston L.B."/>
            <person name="Williams M."/>
            <person name="Peterson D.G."/>
            <person name="McGee K."/>
            <person name="Jones D.C."/>
            <person name="Wendel J.F."/>
            <person name="Stelly D.M."/>
            <person name="Grimwood J."/>
            <person name="Schmutz J."/>
        </authorList>
    </citation>
    <scope>NUCLEOTIDE SEQUENCE [LARGE SCALE GENOMIC DNA]</scope>
    <source>
        <strain evidence="1">cv. TM-1</strain>
    </source>
</reference>
<accession>A0A1U8JEW5</accession>
<dbReference type="RefSeq" id="XP_016686817.1">
    <property type="nucleotide sequence ID" value="XM_016831328.1"/>
</dbReference>
<dbReference type="PaxDb" id="3635-A0A1U8JEW5"/>
<gene>
    <name evidence="2 3 4" type="primary">LOC107904829</name>
</gene>
<reference evidence="2 3" key="2">
    <citation type="submission" date="2025-04" db="UniProtKB">
        <authorList>
            <consortium name="RefSeq"/>
        </authorList>
    </citation>
    <scope>IDENTIFICATION</scope>
    <source>
        <tissue evidence="2 3">Leaf</tissue>
    </source>
</reference>
<keyword evidence="1" id="KW-1185">Reference proteome</keyword>
<evidence type="ECO:0000313" key="2">
    <source>
        <dbReference type="RefSeq" id="XP_016686814.1"/>
    </source>
</evidence>
<dbReference type="RefSeq" id="XP_016686816.1">
    <property type="nucleotide sequence ID" value="XM_016831327.1"/>
</dbReference>
<dbReference type="AlphaFoldDB" id="A0A1U8JEW5"/>
<name>A0A1U8JEW5_GOSHI</name>
<evidence type="ECO:0000313" key="3">
    <source>
        <dbReference type="RefSeq" id="XP_016686816.1"/>
    </source>
</evidence>
<dbReference type="KEGG" id="ghi:107904829"/>
<protein>
    <submittedName>
        <fullName evidence="2 3">Uncharacterized protein LOC107904829 isoform X1</fullName>
    </submittedName>
</protein>
<evidence type="ECO:0000313" key="1">
    <source>
        <dbReference type="Proteomes" id="UP000818029"/>
    </source>
</evidence>
<proteinExistence type="predicted"/>
<dbReference type="Proteomes" id="UP000818029">
    <property type="component" value="Chromosome D07"/>
</dbReference>
<sequence length="160" mass="18785">MDPGCRWQSRKMWRLSSTSELHRGHLSFETTLLILRLTKFGIKSQEIRQIVNVILDVYRHYEQGTHQIIPLSKPENHHAQISARGISRIFRTMSSGKRCYLLCPLSIPFWSRPLAAQMLFQELKECFRQPIKERSIAEIVGNKIKEIKTPQNPKKHKHKT</sequence>
<dbReference type="GeneID" id="107904829"/>
<evidence type="ECO:0000313" key="4">
    <source>
        <dbReference type="RefSeq" id="XP_016686817.1"/>
    </source>
</evidence>
<organism evidence="1 2">
    <name type="scientific">Gossypium hirsutum</name>
    <name type="common">Upland cotton</name>
    <name type="synonym">Gossypium mexicanum</name>
    <dbReference type="NCBI Taxonomy" id="3635"/>
    <lineage>
        <taxon>Eukaryota</taxon>
        <taxon>Viridiplantae</taxon>
        <taxon>Streptophyta</taxon>
        <taxon>Embryophyta</taxon>
        <taxon>Tracheophyta</taxon>
        <taxon>Spermatophyta</taxon>
        <taxon>Magnoliopsida</taxon>
        <taxon>eudicotyledons</taxon>
        <taxon>Gunneridae</taxon>
        <taxon>Pentapetalae</taxon>
        <taxon>rosids</taxon>
        <taxon>malvids</taxon>
        <taxon>Malvales</taxon>
        <taxon>Malvaceae</taxon>
        <taxon>Malvoideae</taxon>
        <taxon>Gossypium</taxon>
    </lineage>
</organism>